<dbReference type="EMBL" id="CP002363">
    <property type="protein sequence ID" value="ADV65189.1"/>
    <property type="molecule type" value="Genomic_DNA"/>
</dbReference>
<dbReference type="KEGG" id="dmu:Desmu_0885"/>
<dbReference type="GeneID" id="10153582"/>
<evidence type="ECO:0000313" key="1">
    <source>
        <dbReference type="EMBL" id="ADV65189.1"/>
    </source>
</evidence>
<dbReference type="eggNOG" id="arCOG06071">
    <property type="taxonomic scope" value="Archaea"/>
</dbReference>
<reference evidence="1 2" key="2">
    <citation type="journal article" date="2011" name="Stand. Genomic Sci.">
        <title>Complete genome sequence of Desulfurococcus mucosus type strain (O7/1).</title>
        <authorList>
            <person name="Wirth R."/>
            <person name="Chertkov O."/>
            <person name="Held B."/>
            <person name="Lapidus A."/>
            <person name="Nolan M."/>
            <person name="Lucas S."/>
            <person name="Hammon N."/>
            <person name="Deshpande S."/>
            <person name="Cheng J.F."/>
            <person name="Tapia R."/>
            <person name="Han C."/>
            <person name="Goodwin L."/>
            <person name="Pitluck S."/>
            <person name="Liolios K."/>
            <person name="Ioanna P."/>
            <person name="Ivanova N."/>
            <person name="Mavromatis K."/>
            <person name="Mikhailova N."/>
            <person name="Pati A."/>
            <person name="Chen A."/>
            <person name="Palaniappan K."/>
            <person name="Land M."/>
            <person name="Hauser L."/>
            <person name="Chang Y.J."/>
            <person name="Jeffries C.D."/>
            <person name="Bilek Y."/>
            <person name="Hader T."/>
            <person name="Rohde M."/>
            <person name="Spring S."/>
            <person name="Sikorski J."/>
            <person name="Goker M."/>
            <person name="Woyke T."/>
            <person name="Bristow J."/>
            <person name="Eisen J.A."/>
            <person name="Markowitz V."/>
            <person name="Hugenholtz P."/>
            <person name="Kyrpides N.C."/>
            <person name="Klenk H.P."/>
        </authorList>
    </citation>
    <scope>NUCLEOTIDE SEQUENCE [LARGE SCALE GENOMIC DNA]</scope>
    <source>
        <strain evidence="2">ATCC 35584 / DSM 2162 / JCM 9187 / O7/1</strain>
    </source>
</reference>
<dbReference type="HOGENOM" id="CLU_160446_1_0_2"/>
<organism evidence="1 2">
    <name type="scientific">Desulfurococcus mucosus (strain ATCC 35584 / DSM 2162 / JCM 9187 / O7/1)</name>
    <dbReference type="NCBI Taxonomy" id="765177"/>
    <lineage>
        <taxon>Archaea</taxon>
        <taxon>Thermoproteota</taxon>
        <taxon>Thermoprotei</taxon>
        <taxon>Desulfurococcales</taxon>
        <taxon>Desulfurococcaceae</taxon>
        <taxon>Desulfurococcus</taxon>
    </lineage>
</organism>
<protein>
    <submittedName>
        <fullName evidence="1">Uncharacterized protein</fullName>
    </submittedName>
</protein>
<reference evidence="2" key="1">
    <citation type="submission" date="2010-11" db="EMBL/GenBank/DDBJ databases">
        <title>The complete genome of Desulfurococcus mucosus DSM 2162.</title>
        <authorList>
            <consortium name="US DOE Joint Genome Institute (JGI-PGF)"/>
            <person name="Lucas S."/>
            <person name="Copeland A."/>
            <person name="Lapidus A."/>
            <person name="Bruce D."/>
            <person name="Goodwin L."/>
            <person name="Pitluck S."/>
            <person name="Kyrpides N."/>
            <person name="Mavromatis K."/>
            <person name="Pagani I."/>
            <person name="Ivanova N."/>
            <person name="Ovchinnikova G."/>
            <person name="Chertkov O."/>
            <person name="Held B."/>
            <person name="Brettin T."/>
            <person name="Detter J.C."/>
            <person name="Tapia R."/>
            <person name="Han C."/>
            <person name="Land M."/>
            <person name="Hauser L."/>
            <person name="Markowitz V."/>
            <person name="Cheng J.-F."/>
            <person name="Hugenholtz P."/>
            <person name="Woyke T."/>
            <person name="Wu D."/>
            <person name="Wirth R."/>
            <person name="Bilek Y."/>
            <person name="Hader T."/>
            <person name="Klenk H.-P."/>
            <person name="Eisen J.A."/>
        </authorList>
    </citation>
    <scope>NUCLEOTIDE SEQUENCE [LARGE SCALE GENOMIC DNA]</scope>
    <source>
        <strain evidence="2">ATCC 35584 / DSM 2162 / JCM 9187 / O7/1</strain>
    </source>
</reference>
<sequence length="100" mass="11186">MPGEVKIYRNEDVDEIVACIPEGHRHVRIVLKLRDQTIVLQEATVAAIVRAYVAVALHPTRRYMKLVKHIIEGAKPGFAKAQLVEVEEGDRCSDPLTQAT</sequence>
<dbReference type="Proteomes" id="UP000001068">
    <property type="component" value="Chromosome"/>
</dbReference>
<dbReference type="OrthoDB" id="28012at2157"/>
<evidence type="ECO:0000313" key="2">
    <source>
        <dbReference type="Proteomes" id="UP000001068"/>
    </source>
</evidence>
<gene>
    <name evidence="1" type="ordered locus">Desmu_0885</name>
</gene>
<dbReference type="RefSeq" id="WP_013562411.1">
    <property type="nucleotide sequence ID" value="NC_014961.1"/>
</dbReference>
<dbReference type="AlphaFoldDB" id="E8R9L3"/>
<keyword evidence="2" id="KW-1185">Reference proteome</keyword>
<name>E8R9L3_DESM0</name>
<dbReference type="STRING" id="765177.Desmu_0885"/>
<accession>E8R9L3</accession>
<proteinExistence type="predicted"/>